<reference evidence="13" key="1">
    <citation type="submission" date="2025-08" db="UniProtKB">
        <authorList>
            <consortium name="Ensembl"/>
        </authorList>
    </citation>
    <scope>IDENTIFICATION</scope>
</reference>
<dbReference type="InterPro" id="IPR017981">
    <property type="entry name" value="GPCR_2-like_7TM"/>
</dbReference>
<dbReference type="PROSITE" id="PS50227">
    <property type="entry name" value="G_PROTEIN_RECEP_F2_3"/>
    <property type="match status" value="1"/>
</dbReference>
<evidence type="ECO:0000256" key="7">
    <source>
        <dbReference type="ARBA" id="ARBA00023136"/>
    </source>
</evidence>
<dbReference type="GO" id="GO:0017046">
    <property type="term" value="F:peptide hormone binding"/>
    <property type="evidence" value="ECO:0007669"/>
    <property type="project" value="TreeGrafter"/>
</dbReference>
<dbReference type="Gene3D" id="4.10.1240.10">
    <property type="entry name" value="GPCR, family 2, extracellular hormone receptor domain"/>
    <property type="match status" value="1"/>
</dbReference>
<dbReference type="FunFam" id="4.10.1240.10:FF:000017">
    <property type="entry name" value="Glucagon like peptide 2 receptor"/>
    <property type="match status" value="1"/>
</dbReference>
<dbReference type="PANTHER" id="PTHR45620:SF23">
    <property type="entry name" value="GLUCAGON-LIKE PEPTIDE 2 RECEPTOR"/>
    <property type="match status" value="1"/>
</dbReference>
<dbReference type="GO" id="GO:0005886">
    <property type="term" value="C:plasma membrane"/>
    <property type="evidence" value="ECO:0007669"/>
    <property type="project" value="UniProtKB-SubCell"/>
</dbReference>
<dbReference type="SMART" id="SM00008">
    <property type="entry name" value="HormR"/>
    <property type="match status" value="1"/>
</dbReference>
<dbReference type="PRINTS" id="PR00249">
    <property type="entry name" value="GPCRSECRETIN"/>
</dbReference>
<dbReference type="GO" id="GO:0007166">
    <property type="term" value="P:cell surface receptor signaling pathway"/>
    <property type="evidence" value="ECO:0007669"/>
    <property type="project" value="InterPro"/>
</dbReference>
<evidence type="ECO:0000313" key="14">
    <source>
        <dbReference type="Proteomes" id="UP000261500"/>
    </source>
</evidence>
<evidence type="ECO:0000256" key="3">
    <source>
        <dbReference type="ARBA" id="ARBA00022475"/>
    </source>
</evidence>
<organism evidence="13 14">
    <name type="scientific">Poecilia latipinna</name>
    <name type="common">sailfin molly</name>
    <dbReference type="NCBI Taxonomy" id="48699"/>
    <lineage>
        <taxon>Eukaryota</taxon>
        <taxon>Metazoa</taxon>
        <taxon>Chordata</taxon>
        <taxon>Craniata</taxon>
        <taxon>Vertebrata</taxon>
        <taxon>Euteleostomi</taxon>
        <taxon>Actinopterygii</taxon>
        <taxon>Neopterygii</taxon>
        <taxon>Teleostei</taxon>
        <taxon>Neoteleostei</taxon>
        <taxon>Acanthomorphata</taxon>
        <taxon>Ovalentaria</taxon>
        <taxon>Atherinomorphae</taxon>
        <taxon>Cyprinodontiformes</taxon>
        <taxon>Poeciliidae</taxon>
        <taxon>Poeciliinae</taxon>
        <taxon>Poecilia</taxon>
    </lineage>
</organism>
<dbReference type="PROSITE" id="PS00650">
    <property type="entry name" value="G_PROTEIN_RECEP_F2_2"/>
    <property type="match status" value="1"/>
</dbReference>
<dbReference type="AlphaFoldDB" id="A0A3B3VKB7"/>
<sequence length="478" mass="55059">SLLESLISKRTEYWENCNSTLTSAPFPANGSFDTFVCWPHSSPGNVSVPCPPFLPWITEDSNRRAYRECLENGSWRKMENSSDPWRDDSECKEDQYFKDKVVGFSFVLRTVTLSNFTLSLQINLQANFMTIRLLLEKLHCTRNYIHMNLFVSFILRAAAVISKEIIFHLMYSNLPKDDPGWNSYSSSAVLLYFVACNYFWLLVEAIFLHTLLFTAVLTKRCLLKKYILLGWGKSWARAGFVTGKCWSIMNRWFWWIIRGPITLSVLVIFFIFIKILMLLLSKLKADQVKFTDYRYSLARATLVLIPLLGIHEVVFTVLIDECMEGSSRYARNFINLTLSSFQGFLVAVLYCFANGEVQTELKKRWQLFLFTNHFKVRTCFRGANLKHLWKCTRRQHRKRSRQFDSYGEGATSTARPHLLQVVVQGGSRPLGLGPLKGQGLEGYDSAGLDFLTRKSLSSSDGEMTLGETMEEILEESQF</sequence>
<keyword evidence="8" id="KW-0675">Receptor</keyword>
<keyword evidence="5" id="KW-1133">Transmembrane helix</keyword>
<dbReference type="Gene3D" id="1.20.1070.10">
    <property type="entry name" value="Rhodopsin 7-helix transmembrane proteins"/>
    <property type="match status" value="1"/>
</dbReference>
<keyword evidence="14" id="KW-1185">Reference proteome</keyword>
<feature type="domain" description="G-protein coupled receptors family 2 profile 2" evidence="12">
    <location>
        <begin position="110"/>
        <end position="354"/>
    </location>
</feature>
<dbReference type="SUPFAM" id="SSF111418">
    <property type="entry name" value="Hormone receptor domain"/>
    <property type="match status" value="1"/>
</dbReference>
<keyword evidence="10" id="KW-0807">Transducer</keyword>
<dbReference type="PANTHER" id="PTHR45620">
    <property type="entry name" value="PDF RECEPTOR-LIKE PROTEIN-RELATED"/>
    <property type="match status" value="1"/>
</dbReference>
<reference evidence="13" key="2">
    <citation type="submission" date="2025-09" db="UniProtKB">
        <authorList>
            <consortium name="Ensembl"/>
        </authorList>
    </citation>
    <scope>IDENTIFICATION</scope>
</reference>
<name>A0A3B3VKB7_9TELE</name>
<feature type="domain" description="G-protein coupled receptors family 2 profile 1" evidence="11">
    <location>
        <begin position="29"/>
        <end position="95"/>
    </location>
</feature>
<evidence type="ECO:0000256" key="4">
    <source>
        <dbReference type="ARBA" id="ARBA00022692"/>
    </source>
</evidence>
<dbReference type="InterPro" id="IPR050332">
    <property type="entry name" value="GPCR_2"/>
</dbReference>
<protein>
    <submittedName>
        <fullName evidence="13">Glucagon like peptide 2 receptor</fullName>
    </submittedName>
</protein>
<evidence type="ECO:0000256" key="9">
    <source>
        <dbReference type="ARBA" id="ARBA00023180"/>
    </source>
</evidence>
<dbReference type="STRING" id="48699.ENSPLAP00000026230"/>
<dbReference type="Pfam" id="PF02793">
    <property type="entry name" value="HRM"/>
    <property type="match status" value="1"/>
</dbReference>
<evidence type="ECO:0000256" key="8">
    <source>
        <dbReference type="ARBA" id="ARBA00023170"/>
    </source>
</evidence>
<dbReference type="PROSITE" id="PS50261">
    <property type="entry name" value="G_PROTEIN_RECEP_F2_4"/>
    <property type="match status" value="1"/>
</dbReference>
<evidence type="ECO:0000256" key="1">
    <source>
        <dbReference type="ARBA" id="ARBA00004651"/>
    </source>
</evidence>
<keyword evidence="7" id="KW-0472">Membrane</keyword>
<keyword evidence="9" id="KW-0325">Glycoprotein</keyword>
<dbReference type="Proteomes" id="UP000261500">
    <property type="component" value="Unplaced"/>
</dbReference>
<keyword evidence="6" id="KW-0297">G-protein coupled receptor</keyword>
<evidence type="ECO:0000256" key="6">
    <source>
        <dbReference type="ARBA" id="ARBA00023040"/>
    </source>
</evidence>
<evidence type="ECO:0000256" key="2">
    <source>
        <dbReference type="ARBA" id="ARBA00005314"/>
    </source>
</evidence>
<accession>A0A3B3VKB7</accession>
<proteinExistence type="inferred from homology"/>
<evidence type="ECO:0000259" key="12">
    <source>
        <dbReference type="PROSITE" id="PS50261"/>
    </source>
</evidence>
<comment type="subcellular location">
    <subcellularLocation>
        <location evidence="1">Cell membrane</location>
        <topology evidence="1">Multi-pass membrane protein</topology>
    </subcellularLocation>
</comment>
<comment type="similarity">
    <text evidence="2">Belongs to the G-protein coupled receptor 2 family.</text>
</comment>
<keyword evidence="3" id="KW-1003">Cell membrane</keyword>
<evidence type="ECO:0000259" key="11">
    <source>
        <dbReference type="PROSITE" id="PS50227"/>
    </source>
</evidence>
<evidence type="ECO:0000256" key="5">
    <source>
        <dbReference type="ARBA" id="ARBA00022989"/>
    </source>
</evidence>
<dbReference type="InterPro" id="IPR000832">
    <property type="entry name" value="GPCR_2_secretin-like"/>
</dbReference>
<dbReference type="Ensembl" id="ENSPLAT00000018058.1">
    <property type="protein sequence ID" value="ENSPLAP00000026230.1"/>
    <property type="gene ID" value="ENSPLAG00000013878.1"/>
</dbReference>
<keyword evidence="4" id="KW-0812">Transmembrane</keyword>
<dbReference type="GO" id="GO:0007188">
    <property type="term" value="P:adenylate cyclase-modulating G protein-coupled receptor signaling pathway"/>
    <property type="evidence" value="ECO:0007669"/>
    <property type="project" value="TreeGrafter"/>
</dbReference>
<dbReference type="GeneTree" id="ENSGT00940000158127"/>
<dbReference type="InterPro" id="IPR017983">
    <property type="entry name" value="GPCR_2_secretin-like_CS"/>
</dbReference>
<dbReference type="Pfam" id="PF00002">
    <property type="entry name" value="7tm_2"/>
    <property type="match status" value="1"/>
</dbReference>
<dbReference type="GO" id="GO:0004967">
    <property type="term" value="F:glucagon receptor activity"/>
    <property type="evidence" value="ECO:0007669"/>
    <property type="project" value="TreeGrafter"/>
</dbReference>
<evidence type="ECO:0000313" key="13">
    <source>
        <dbReference type="Ensembl" id="ENSPLAP00000026230.1"/>
    </source>
</evidence>
<dbReference type="InterPro" id="IPR001879">
    <property type="entry name" value="GPCR_2_extracellular_dom"/>
</dbReference>
<evidence type="ECO:0000256" key="10">
    <source>
        <dbReference type="ARBA" id="ARBA00023224"/>
    </source>
</evidence>
<dbReference type="InterPro" id="IPR036445">
    <property type="entry name" value="GPCR_2_extracell_dom_sf"/>
</dbReference>